<accession>A0A319DEX7</accession>
<feature type="transmembrane region" description="Helical" evidence="1">
    <location>
        <begin position="31"/>
        <end position="52"/>
    </location>
</feature>
<dbReference type="Proteomes" id="UP000248340">
    <property type="component" value="Unassembled WGS sequence"/>
</dbReference>
<sequence length="59" mass="6768">MGFAWSLLIVDDILSWLFCLFSFSYSASPSYLSIGSFTLLGWVTVIYGCMVFKSDRYVY</sequence>
<evidence type="ECO:0000313" key="3">
    <source>
        <dbReference type="Proteomes" id="UP000248340"/>
    </source>
</evidence>
<protein>
    <submittedName>
        <fullName evidence="2">Uncharacterized protein</fullName>
    </submittedName>
</protein>
<evidence type="ECO:0000256" key="1">
    <source>
        <dbReference type="SAM" id="Phobius"/>
    </source>
</evidence>
<name>A0A319DEX7_9EURO</name>
<keyword evidence="1" id="KW-0472">Membrane</keyword>
<keyword evidence="1" id="KW-0812">Transmembrane</keyword>
<keyword evidence="3" id="KW-1185">Reference proteome</keyword>
<evidence type="ECO:0000313" key="2">
    <source>
        <dbReference type="EMBL" id="PYH78362.1"/>
    </source>
</evidence>
<dbReference type="VEuPathDB" id="FungiDB:BO82DRAFT_158516"/>
<dbReference type="AlphaFoldDB" id="A0A319DEX7"/>
<dbReference type="EMBL" id="KZ821730">
    <property type="protein sequence ID" value="PYH78362.1"/>
    <property type="molecule type" value="Genomic_DNA"/>
</dbReference>
<reference evidence="2 3" key="1">
    <citation type="submission" date="2016-12" db="EMBL/GenBank/DDBJ databases">
        <title>The genomes of Aspergillus section Nigri reveals drivers in fungal speciation.</title>
        <authorList>
            <consortium name="DOE Joint Genome Institute"/>
            <person name="Vesth T.C."/>
            <person name="Nybo J."/>
            <person name="Theobald S."/>
            <person name="Brandl J."/>
            <person name="Frisvad J.C."/>
            <person name="Nielsen K.F."/>
            <person name="Lyhne E.K."/>
            <person name="Kogle M.E."/>
            <person name="Kuo A."/>
            <person name="Riley R."/>
            <person name="Clum A."/>
            <person name="Nolan M."/>
            <person name="Lipzen A."/>
            <person name="Salamov A."/>
            <person name="Henrissat B."/>
            <person name="Wiebenga A."/>
            <person name="De Vries R.P."/>
            <person name="Grigoriev I.V."/>
            <person name="Mortensen U.H."/>
            <person name="Andersen M.R."/>
            <person name="Baker S.E."/>
        </authorList>
    </citation>
    <scope>NUCLEOTIDE SEQUENCE [LARGE SCALE GENOMIC DNA]</scope>
    <source>
        <strain evidence="2 3">CBS 121591</strain>
    </source>
</reference>
<dbReference type="GeneID" id="37132972"/>
<dbReference type="RefSeq" id="XP_025488562.1">
    <property type="nucleotide sequence ID" value="XM_025630231.1"/>
</dbReference>
<organism evidence="2 3">
    <name type="scientific">Aspergillus uvarum CBS 121591</name>
    <dbReference type="NCBI Taxonomy" id="1448315"/>
    <lineage>
        <taxon>Eukaryota</taxon>
        <taxon>Fungi</taxon>
        <taxon>Dikarya</taxon>
        <taxon>Ascomycota</taxon>
        <taxon>Pezizomycotina</taxon>
        <taxon>Eurotiomycetes</taxon>
        <taxon>Eurotiomycetidae</taxon>
        <taxon>Eurotiales</taxon>
        <taxon>Aspergillaceae</taxon>
        <taxon>Aspergillus</taxon>
        <taxon>Aspergillus subgen. Circumdati</taxon>
    </lineage>
</organism>
<proteinExistence type="predicted"/>
<keyword evidence="1" id="KW-1133">Transmembrane helix</keyword>
<gene>
    <name evidence="2" type="ORF">BO82DRAFT_158516</name>
</gene>